<evidence type="ECO:0000256" key="12">
    <source>
        <dbReference type="ARBA" id="ARBA00040159"/>
    </source>
</evidence>
<keyword evidence="6" id="KW-0963">Cytoplasm</keyword>
<reference evidence="16" key="1">
    <citation type="submission" date="2021-01" db="EMBL/GenBank/DDBJ databases">
        <authorList>
            <person name="Corre E."/>
            <person name="Pelletier E."/>
            <person name="Niang G."/>
            <person name="Scheremetjew M."/>
            <person name="Finn R."/>
            <person name="Kale V."/>
            <person name="Holt S."/>
            <person name="Cochrane G."/>
            <person name="Meng A."/>
            <person name="Brown T."/>
            <person name="Cohen L."/>
        </authorList>
    </citation>
    <scope>NUCLEOTIDE SEQUENCE</scope>
    <source>
        <strain evidence="16">CCMP622</strain>
    </source>
</reference>
<dbReference type="InterPro" id="IPR020548">
    <property type="entry name" value="Fructose_bisphosphatase_AS"/>
</dbReference>
<dbReference type="GO" id="GO:0005986">
    <property type="term" value="P:sucrose biosynthetic process"/>
    <property type="evidence" value="ECO:0007669"/>
    <property type="project" value="TreeGrafter"/>
</dbReference>
<comment type="similarity">
    <text evidence="4 13">Belongs to the FBPase class 1 family.</text>
</comment>
<dbReference type="GO" id="GO:0030388">
    <property type="term" value="P:fructose 1,6-bisphosphate metabolic process"/>
    <property type="evidence" value="ECO:0007669"/>
    <property type="project" value="TreeGrafter"/>
</dbReference>
<evidence type="ECO:0000259" key="15">
    <source>
        <dbReference type="Pfam" id="PF18913"/>
    </source>
</evidence>
<comment type="cofactor">
    <cofactor evidence="2">
        <name>Mg(2+)</name>
        <dbReference type="ChEBI" id="CHEBI:18420"/>
    </cofactor>
</comment>
<dbReference type="FunFam" id="3.40.190.80:FF:000001">
    <property type="entry name" value="Fructose-1,6-bisphosphatase class 1"/>
    <property type="match status" value="1"/>
</dbReference>
<evidence type="ECO:0000256" key="11">
    <source>
        <dbReference type="ARBA" id="ARBA00024331"/>
    </source>
</evidence>
<dbReference type="GO" id="GO:0006002">
    <property type="term" value="P:fructose 6-phosphate metabolic process"/>
    <property type="evidence" value="ECO:0007669"/>
    <property type="project" value="TreeGrafter"/>
</dbReference>
<gene>
    <name evidence="16" type="ORF">LSP00402_LOCUS12234</name>
</gene>
<evidence type="ECO:0000256" key="2">
    <source>
        <dbReference type="ARBA" id="ARBA00001946"/>
    </source>
</evidence>
<dbReference type="GO" id="GO:0006094">
    <property type="term" value="P:gluconeogenesis"/>
    <property type="evidence" value="ECO:0007669"/>
    <property type="project" value="TreeGrafter"/>
</dbReference>
<dbReference type="SUPFAM" id="SSF56655">
    <property type="entry name" value="Carbohydrate phosphatase"/>
    <property type="match status" value="1"/>
</dbReference>
<keyword evidence="9" id="KW-0460">Magnesium</keyword>
<feature type="domain" description="Fructose-1-6-bisphosphatase class 1 C-terminal" evidence="15">
    <location>
        <begin position="202"/>
        <end position="330"/>
    </location>
</feature>
<keyword evidence="10 13" id="KW-0119">Carbohydrate metabolism</keyword>
<protein>
    <recommendedName>
        <fullName evidence="12">Fructose-1,6-bisphosphatase, cytosolic</fullName>
        <ecNumber evidence="5">3.1.3.11</ecNumber>
    </recommendedName>
</protein>
<keyword evidence="7" id="KW-0479">Metal-binding</keyword>
<dbReference type="GO" id="GO:0042132">
    <property type="term" value="F:fructose 1,6-bisphosphate 1-phosphatase activity"/>
    <property type="evidence" value="ECO:0007669"/>
    <property type="project" value="UniProtKB-EC"/>
</dbReference>
<dbReference type="GO" id="GO:0006000">
    <property type="term" value="P:fructose metabolic process"/>
    <property type="evidence" value="ECO:0007669"/>
    <property type="project" value="TreeGrafter"/>
</dbReference>
<keyword evidence="8 13" id="KW-0378">Hydrolase</keyword>
<dbReference type="PANTHER" id="PTHR11556:SF41">
    <property type="entry name" value="FRUCTOSE-1,6-BISPHOSPHATASE, CYTOSOLIC"/>
    <property type="match status" value="1"/>
</dbReference>
<dbReference type="InterPro" id="IPR044015">
    <property type="entry name" value="FBPase_C_dom"/>
</dbReference>
<evidence type="ECO:0000256" key="7">
    <source>
        <dbReference type="ARBA" id="ARBA00022723"/>
    </source>
</evidence>
<dbReference type="PRINTS" id="PR00115">
    <property type="entry name" value="F16BPHPHTASE"/>
</dbReference>
<dbReference type="PROSITE" id="PS00124">
    <property type="entry name" value="FBPASE"/>
    <property type="match status" value="1"/>
</dbReference>
<evidence type="ECO:0000256" key="1">
    <source>
        <dbReference type="ARBA" id="ARBA00001273"/>
    </source>
</evidence>
<evidence type="ECO:0000256" key="4">
    <source>
        <dbReference type="ARBA" id="ARBA00010941"/>
    </source>
</evidence>
<dbReference type="CDD" id="cd00354">
    <property type="entry name" value="FBPase"/>
    <property type="match status" value="1"/>
</dbReference>
<dbReference type="AlphaFoldDB" id="A0A7S2XCT7"/>
<evidence type="ECO:0000259" key="14">
    <source>
        <dbReference type="Pfam" id="PF00316"/>
    </source>
</evidence>
<sequence>MADNVVEADRTTLSSFIMMQTKDPDLALLMTAMEIACKGIARAVRKAGIAGLFGMAGTRNATGDQVKKLDLLSNLLVINALKKSRVCAVLVSEEEPEPILMPESDAGRFCVAFDPLDGSSNIDCNVSTGTIFSIFEKTSSGPPKRSDILRSGSDMVAAGYCMYGSATELVVTFRRGVERFILDPSLGEFIHIGSTMQIPRKGKKIYSCNEGNFTKWDTEIQEAVQNFKQPTNREKPYSLRYVGSMVSDVHRTMLYGGIFMYPADKKSRNGKLRILYEGFPMALLVEQAGGLATTGYFRGSVKRILDLTPNGIHERCPVILGCHRDVEPVLRRYEKRNSARKSKL</sequence>
<evidence type="ECO:0000256" key="9">
    <source>
        <dbReference type="ARBA" id="ARBA00022842"/>
    </source>
</evidence>
<comment type="subcellular location">
    <subcellularLocation>
        <location evidence="3">Cytoplasm</location>
    </subcellularLocation>
</comment>
<dbReference type="InterPro" id="IPR028343">
    <property type="entry name" value="FBPtase"/>
</dbReference>
<dbReference type="PIRSF" id="PIRSF500210">
    <property type="entry name" value="FBPtase"/>
    <property type="match status" value="1"/>
</dbReference>
<dbReference type="GO" id="GO:0046872">
    <property type="term" value="F:metal ion binding"/>
    <property type="evidence" value="ECO:0007669"/>
    <property type="project" value="UniProtKB-KW"/>
</dbReference>
<feature type="domain" description="Fructose-1-6-bisphosphatase class I N-terminal" evidence="14">
    <location>
        <begin position="12"/>
        <end position="192"/>
    </location>
</feature>
<dbReference type="Gene3D" id="3.30.540.10">
    <property type="entry name" value="Fructose-1,6-Bisphosphatase, subunit A, domain 1"/>
    <property type="match status" value="1"/>
</dbReference>
<evidence type="ECO:0000256" key="5">
    <source>
        <dbReference type="ARBA" id="ARBA00013093"/>
    </source>
</evidence>
<dbReference type="Pfam" id="PF00316">
    <property type="entry name" value="FBPase"/>
    <property type="match status" value="1"/>
</dbReference>
<evidence type="ECO:0000256" key="13">
    <source>
        <dbReference type="RuleBase" id="RU000508"/>
    </source>
</evidence>
<dbReference type="HAMAP" id="MF_01855">
    <property type="entry name" value="FBPase_class1"/>
    <property type="match status" value="1"/>
</dbReference>
<dbReference type="GO" id="GO:0005829">
    <property type="term" value="C:cytosol"/>
    <property type="evidence" value="ECO:0007669"/>
    <property type="project" value="TreeGrafter"/>
</dbReference>
<dbReference type="Gene3D" id="3.40.190.80">
    <property type="match status" value="1"/>
</dbReference>
<organism evidence="16">
    <name type="scientific">Lotharella oceanica</name>
    <dbReference type="NCBI Taxonomy" id="641309"/>
    <lineage>
        <taxon>Eukaryota</taxon>
        <taxon>Sar</taxon>
        <taxon>Rhizaria</taxon>
        <taxon>Cercozoa</taxon>
        <taxon>Chlorarachniophyceae</taxon>
        <taxon>Lotharella</taxon>
    </lineage>
</organism>
<name>A0A7S2XCT7_9EUKA</name>
<dbReference type="EMBL" id="HBHP01019704">
    <property type="protein sequence ID" value="CAD9768254.1"/>
    <property type="molecule type" value="Transcribed_RNA"/>
</dbReference>
<dbReference type="FunFam" id="3.30.540.10:FF:000002">
    <property type="entry name" value="Fructose-1,6-bisphosphatase class 1"/>
    <property type="match status" value="1"/>
</dbReference>
<evidence type="ECO:0000313" key="16">
    <source>
        <dbReference type="EMBL" id="CAD9768254.1"/>
    </source>
</evidence>
<evidence type="ECO:0000256" key="8">
    <source>
        <dbReference type="ARBA" id="ARBA00022801"/>
    </source>
</evidence>
<evidence type="ECO:0000256" key="10">
    <source>
        <dbReference type="ARBA" id="ARBA00023277"/>
    </source>
</evidence>
<dbReference type="InterPro" id="IPR000146">
    <property type="entry name" value="FBPase_class-1"/>
</dbReference>
<evidence type="ECO:0000256" key="6">
    <source>
        <dbReference type="ARBA" id="ARBA00022490"/>
    </source>
</evidence>
<proteinExistence type="inferred from homology"/>
<comment type="pathway">
    <text evidence="11">Carbohydrate biosynthesis.</text>
</comment>
<dbReference type="PANTHER" id="PTHR11556">
    <property type="entry name" value="FRUCTOSE-1,6-BISPHOSPHATASE-RELATED"/>
    <property type="match status" value="1"/>
</dbReference>
<dbReference type="EC" id="3.1.3.11" evidence="5"/>
<dbReference type="PIRSF" id="PIRSF000904">
    <property type="entry name" value="FBPtase_SBPase"/>
    <property type="match status" value="1"/>
</dbReference>
<dbReference type="InterPro" id="IPR033391">
    <property type="entry name" value="FBPase_N"/>
</dbReference>
<evidence type="ECO:0000256" key="3">
    <source>
        <dbReference type="ARBA" id="ARBA00004496"/>
    </source>
</evidence>
<accession>A0A7S2XCT7</accession>
<dbReference type="Pfam" id="PF18913">
    <property type="entry name" value="FBPase_C"/>
    <property type="match status" value="1"/>
</dbReference>
<comment type="catalytic activity">
    <reaction evidence="1">
        <text>beta-D-fructose 1,6-bisphosphate + H2O = beta-D-fructose 6-phosphate + phosphate</text>
        <dbReference type="Rhea" id="RHEA:11064"/>
        <dbReference type="ChEBI" id="CHEBI:15377"/>
        <dbReference type="ChEBI" id="CHEBI:32966"/>
        <dbReference type="ChEBI" id="CHEBI:43474"/>
        <dbReference type="ChEBI" id="CHEBI:57634"/>
        <dbReference type="EC" id="3.1.3.11"/>
    </reaction>
</comment>